<dbReference type="GO" id="GO:0003676">
    <property type="term" value="F:nucleic acid binding"/>
    <property type="evidence" value="ECO:0007669"/>
    <property type="project" value="InterPro"/>
</dbReference>
<dbReference type="VEuPathDB" id="VectorBase:RPRC004795"/>
<reference evidence="1" key="1">
    <citation type="submission" date="2015-05" db="UniProtKB">
        <authorList>
            <consortium name="EnsemblMetazoa"/>
        </authorList>
    </citation>
    <scope>IDENTIFICATION</scope>
</reference>
<dbReference type="EnsemblMetazoa" id="RPRC004795-RA">
    <property type="protein sequence ID" value="RPRC004795-PA"/>
    <property type="gene ID" value="RPRC004795"/>
</dbReference>
<evidence type="ECO:0008006" key="3">
    <source>
        <dbReference type="Google" id="ProtNLM"/>
    </source>
</evidence>
<dbReference type="EMBL" id="ACPB03003675">
    <property type="status" value="NOT_ANNOTATED_CDS"/>
    <property type="molecule type" value="Genomic_DNA"/>
</dbReference>
<organism evidence="1 2">
    <name type="scientific">Rhodnius prolixus</name>
    <name type="common">Triatomid bug</name>
    <dbReference type="NCBI Taxonomy" id="13249"/>
    <lineage>
        <taxon>Eukaryota</taxon>
        <taxon>Metazoa</taxon>
        <taxon>Ecdysozoa</taxon>
        <taxon>Arthropoda</taxon>
        <taxon>Hexapoda</taxon>
        <taxon>Insecta</taxon>
        <taxon>Pterygota</taxon>
        <taxon>Neoptera</taxon>
        <taxon>Paraneoptera</taxon>
        <taxon>Hemiptera</taxon>
        <taxon>Heteroptera</taxon>
        <taxon>Panheteroptera</taxon>
        <taxon>Cimicomorpha</taxon>
        <taxon>Reduviidae</taxon>
        <taxon>Triatominae</taxon>
        <taxon>Rhodnius</taxon>
    </lineage>
</organism>
<dbReference type="EMBL" id="ACPB03003674">
    <property type="status" value="NOT_ANNOTATED_CDS"/>
    <property type="molecule type" value="Genomic_DNA"/>
</dbReference>
<dbReference type="InParanoid" id="T1HL71"/>
<keyword evidence="2" id="KW-1185">Reference proteome</keyword>
<evidence type="ECO:0000313" key="1">
    <source>
        <dbReference type="EnsemblMetazoa" id="RPRC004795-PA"/>
    </source>
</evidence>
<dbReference type="PANTHER" id="PTHR47326:SF1">
    <property type="entry name" value="HTH PSQ-TYPE DOMAIN-CONTAINING PROTEIN"/>
    <property type="match status" value="1"/>
</dbReference>
<accession>T1HL71</accession>
<dbReference type="EMBL" id="ACPB03003672">
    <property type="status" value="NOT_ANNOTATED_CDS"/>
    <property type="molecule type" value="Genomic_DNA"/>
</dbReference>
<proteinExistence type="predicted"/>
<dbReference type="PANTHER" id="PTHR47326">
    <property type="entry name" value="TRANSPOSABLE ELEMENT TC3 TRANSPOSASE-LIKE PROTEIN"/>
    <property type="match status" value="1"/>
</dbReference>
<name>T1HL71_RHOPR</name>
<dbReference type="EMBL" id="ACPB03003676">
    <property type="status" value="NOT_ANNOTATED_CDS"/>
    <property type="molecule type" value="Genomic_DNA"/>
</dbReference>
<protein>
    <recommendedName>
        <fullName evidence="3">Transposase Tc1-like domain-containing protein</fullName>
    </recommendedName>
</protein>
<dbReference type="EMBL" id="ACPB03003673">
    <property type="status" value="NOT_ANNOTATED_CDS"/>
    <property type="molecule type" value="Genomic_DNA"/>
</dbReference>
<dbReference type="AlphaFoldDB" id="T1HL71"/>
<dbReference type="STRING" id="13249.T1HL71"/>
<dbReference type="Proteomes" id="UP000015103">
    <property type="component" value="Unassembled WGS sequence"/>
</dbReference>
<dbReference type="Gene3D" id="3.30.420.10">
    <property type="entry name" value="Ribonuclease H-like superfamily/Ribonuclease H"/>
    <property type="match status" value="1"/>
</dbReference>
<dbReference type="InterPro" id="IPR036397">
    <property type="entry name" value="RNaseH_sf"/>
</dbReference>
<evidence type="ECO:0000313" key="2">
    <source>
        <dbReference type="Proteomes" id="UP000015103"/>
    </source>
</evidence>
<dbReference type="eggNOG" id="KOG4740">
    <property type="taxonomic scope" value="Eukaryota"/>
</dbReference>
<dbReference type="HOGENOM" id="CLU_695059_0_0_1"/>
<sequence>MENGDFGLNRQVVLLQMESINVWVENFRESGKTTDKIHPGAKRTVRTPENLGKVCQAIKISPTRSARRHAASLRLSRESVRRILTSDLNHHPYKLMITQELKEADYRQRLLFAVNMLKKLDDGEIDLNNLLMRDEAHFELSGSVNKQNFRYWASGNPQFIPEKPLHSQRVTVWAGVASWGIIGPYFFDGTVNGERNKCGHFHWVTLITNVMYSSLHRRALCVSVTLTRQFKEIDGGKFENEENQVEKVNVLSLLIAVLVYNIIKNSSLLYCHKVIIVRHKDWKSSVMLTSRKSGFFENFPPQKSGLLRVYCSSKRKSCESSTPEFSLFQITTDVWFNFHQLYLEFSINKKGEIPLTADIISAGHIVSGQEVVRSSPRGSRATVMAAVATKDKRLWGT</sequence>